<organism evidence="2 3">
    <name type="scientific">Podospora appendiculata</name>
    <dbReference type="NCBI Taxonomy" id="314037"/>
    <lineage>
        <taxon>Eukaryota</taxon>
        <taxon>Fungi</taxon>
        <taxon>Dikarya</taxon>
        <taxon>Ascomycota</taxon>
        <taxon>Pezizomycotina</taxon>
        <taxon>Sordariomycetes</taxon>
        <taxon>Sordariomycetidae</taxon>
        <taxon>Sordariales</taxon>
        <taxon>Podosporaceae</taxon>
        <taxon>Podospora</taxon>
    </lineage>
</organism>
<dbReference type="PANTHER" id="PTHR24148:SF73">
    <property type="entry name" value="HET DOMAIN PROTEIN (AFU_ORTHOLOGUE AFUA_8G01020)"/>
    <property type="match status" value="1"/>
</dbReference>
<name>A0AAE0X534_9PEZI</name>
<evidence type="ECO:0000313" key="3">
    <source>
        <dbReference type="Proteomes" id="UP001270362"/>
    </source>
</evidence>
<dbReference type="Pfam" id="PF06985">
    <property type="entry name" value="HET"/>
    <property type="match status" value="1"/>
</dbReference>
<dbReference type="InterPro" id="IPR010730">
    <property type="entry name" value="HET"/>
</dbReference>
<keyword evidence="3" id="KW-1185">Reference proteome</keyword>
<dbReference type="InterPro" id="IPR052895">
    <property type="entry name" value="HetReg/Transcr_Mod"/>
</dbReference>
<accession>A0AAE0X534</accession>
<reference evidence="2" key="1">
    <citation type="journal article" date="2023" name="Mol. Phylogenet. Evol.">
        <title>Genome-scale phylogeny and comparative genomics of the fungal order Sordariales.</title>
        <authorList>
            <person name="Hensen N."/>
            <person name="Bonometti L."/>
            <person name="Westerberg I."/>
            <person name="Brannstrom I.O."/>
            <person name="Guillou S."/>
            <person name="Cros-Aarteil S."/>
            <person name="Calhoun S."/>
            <person name="Haridas S."/>
            <person name="Kuo A."/>
            <person name="Mondo S."/>
            <person name="Pangilinan J."/>
            <person name="Riley R."/>
            <person name="LaButti K."/>
            <person name="Andreopoulos B."/>
            <person name="Lipzen A."/>
            <person name="Chen C."/>
            <person name="Yan M."/>
            <person name="Daum C."/>
            <person name="Ng V."/>
            <person name="Clum A."/>
            <person name="Steindorff A."/>
            <person name="Ohm R.A."/>
            <person name="Martin F."/>
            <person name="Silar P."/>
            <person name="Natvig D.O."/>
            <person name="Lalanne C."/>
            <person name="Gautier V."/>
            <person name="Ament-Velasquez S.L."/>
            <person name="Kruys A."/>
            <person name="Hutchinson M.I."/>
            <person name="Powell A.J."/>
            <person name="Barry K."/>
            <person name="Miller A.N."/>
            <person name="Grigoriev I.V."/>
            <person name="Debuchy R."/>
            <person name="Gladieux P."/>
            <person name="Hiltunen Thoren M."/>
            <person name="Johannesson H."/>
        </authorList>
    </citation>
    <scope>NUCLEOTIDE SEQUENCE</scope>
    <source>
        <strain evidence="2">CBS 314.62</strain>
    </source>
</reference>
<proteinExistence type="predicted"/>
<gene>
    <name evidence="2" type="ORF">B0T22DRAFT_517442</name>
</gene>
<comment type="caution">
    <text evidence="2">The sequence shown here is derived from an EMBL/GenBank/DDBJ whole genome shotgun (WGS) entry which is preliminary data.</text>
</comment>
<evidence type="ECO:0000259" key="1">
    <source>
        <dbReference type="Pfam" id="PF06985"/>
    </source>
</evidence>
<dbReference type="EMBL" id="JAULSO010000003">
    <property type="protein sequence ID" value="KAK3685357.1"/>
    <property type="molecule type" value="Genomic_DNA"/>
</dbReference>
<reference evidence="2" key="2">
    <citation type="submission" date="2023-06" db="EMBL/GenBank/DDBJ databases">
        <authorList>
            <consortium name="Lawrence Berkeley National Laboratory"/>
            <person name="Haridas S."/>
            <person name="Hensen N."/>
            <person name="Bonometti L."/>
            <person name="Westerberg I."/>
            <person name="Brannstrom I.O."/>
            <person name="Guillou S."/>
            <person name="Cros-Aarteil S."/>
            <person name="Calhoun S."/>
            <person name="Kuo A."/>
            <person name="Mondo S."/>
            <person name="Pangilinan J."/>
            <person name="Riley R."/>
            <person name="Labutti K."/>
            <person name="Andreopoulos B."/>
            <person name="Lipzen A."/>
            <person name="Chen C."/>
            <person name="Yanf M."/>
            <person name="Daum C."/>
            <person name="Ng V."/>
            <person name="Clum A."/>
            <person name="Steindorff A."/>
            <person name="Ohm R."/>
            <person name="Martin F."/>
            <person name="Silar P."/>
            <person name="Natvig D."/>
            <person name="Lalanne C."/>
            <person name="Gautier V."/>
            <person name="Ament-Velasquez S.L."/>
            <person name="Kruys A."/>
            <person name="Hutchinson M.I."/>
            <person name="Powell A.J."/>
            <person name="Barry K."/>
            <person name="Miller A.N."/>
            <person name="Grigoriev I.V."/>
            <person name="Debuchy R."/>
            <person name="Gladieux P."/>
            <person name="Thoren M.H."/>
            <person name="Johannesson H."/>
        </authorList>
    </citation>
    <scope>NUCLEOTIDE SEQUENCE</scope>
    <source>
        <strain evidence="2">CBS 314.62</strain>
    </source>
</reference>
<sequence>SQTASRDIFPTPSNDLFLQHDFYANLDANQQHIRLIKLCLDNIDGPIECQLLPPVHLTIASGNYTAISYCAGDPTRTSPILVNGVRFNVFANLAHVLDATRDYWRKTFPNNTGRDCILWADQICINQANLAERSHQVGFMRSIYSCAERTLICLSTGPVDTKGIEWLIQLHESVDPQGDFYMYYFRLEHHLRTKLADKQFADGWLAFYDIFKSPWWTRTWVYQEFISSTNIVFLYGRSSIPWRRVSEILPTLRKYRNFDHFGSHLITRESEVTETIDVVNFFVISKIRFDRVGPYDLMDLLAQSRHLQSTDSRDRIYAFLGLVRHDFGIVPDYSPGNTIERLLIDLARKIITHSKRLDILSYACAVRGPLSRQIPSWVPDWTSTSCSEVRTGAIQDPEATCSTGSTVPSPCIVMRSNGHHILETQGYYLGTLGVQNWEPRVELHSATVIAEMASLRYGRSKSGEGDEFWALLGARNVFLLRRSNTMVDRAYQVVEEAEFKRNVDVHEMARRYGLHCQTV</sequence>
<feature type="non-terminal residue" evidence="2">
    <location>
        <position position="1"/>
    </location>
</feature>
<feature type="non-terminal residue" evidence="2">
    <location>
        <position position="519"/>
    </location>
</feature>
<dbReference type="PANTHER" id="PTHR24148">
    <property type="entry name" value="ANKYRIN REPEAT DOMAIN-CONTAINING PROTEIN 39 HOMOLOG-RELATED"/>
    <property type="match status" value="1"/>
</dbReference>
<protein>
    <submittedName>
        <fullName evidence="2">Heterokaryon incompatibility protein-domain-containing protein</fullName>
    </submittedName>
</protein>
<feature type="domain" description="Heterokaryon incompatibility" evidence="1">
    <location>
        <begin position="64"/>
        <end position="224"/>
    </location>
</feature>
<dbReference type="Proteomes" id="UP001270362">
    <property type="component" value="Unassembled WGS sequence"/>
</dbReference>
<evidence type="ECO:0000313" key="2">
    <source>
        <dbReference type="EMBL" id="KAK3685357.1"/>
    </source>
</evidence>
<dbReference type="AlphaFoldDB" id="A0AAE0X534"/>